<evidence type="ECO:0000256" key="5">
    <source>
        <dbReference type="RuleBase" id="RU003512"/>
    </source>
</evidence>
<dbReference type="InterPro" id="IPR006127">
    <property type="entry name" value="ZnuA-like"/>
</dbReference>
<dbReference type="Gene3D" id="3.40.50.1980">
    <property type="entry name" value="Nitrogenase molybdenum iron protein domain"/>
    <property type="match status" value="2"/>
</dbReference>
<sequence length="296" mass="32128">MKKTVILISSMTVLLAVILGIALWPKSSDDSSSNGKLTIVASTNVYAELAKTVAGDQANVSAVIEKQSVSPEDYEPTNDVAKKVSQADIAFGNGLGYDAWLNKLAKTSKQTQLVLVSDLLKKDKSANPHLWNDPDNMVNAAQGLADTLSKKDPAHKAEYQQNAKAYKEKLQPVTDKVAELKEKAKGKTAFETESVYEYMLKDIGIQLTGTDFADAIAEDTDPSPAVMKKIQSSIQNHQVDFVLQNTQTTGGDVAKLVKLAKAENIPVVNVTETSPDKTSYVDWKLSELNQIEKALS</sequence>
<evidence type="ECO:0000256" key="1">
    <source>
        <dbReference type="ARBA" id="ARBA00004196"/>
    </source>
</evidence>
<evidence type="ECO:0000256" key="2">
    <source>
        <dbReference type="ARBA" id="ARBA00022448"/>
    </source>
</evidence>
<dbReference type="RefSeq" id="WP_213820667.1">
    <property type="nucleotide sequence ID" value="NZ_JAAMFL010000002.1"/>
</dbReference>
<dbReference type="Proteomes" id="UP001519503">
    <property type="component" value="Unassembled WGS sequence"/>
</dbReference>
<dbReference type="PANTHER" id="PTHR42953:SF1">
    <property type="entry name" value="METAL-BINDING PROTEIN HI_0362-RELATED"/>
    <property type="match status" value="1"/>
</dbReference>
<keyword evidence="4" id="KW-0732">Signal</keyword>
<dbReference type="PRINTS" id="PR00691">
    <property type="entry name" value="ADHESINB"/>
</dbReference>
<keyword evidence="7" id="KW-1185">Reference proteome</keyword>
<evidence type="ECO:0000313" key="7">
    <source>
        <dbReference type="Proteomes" id="UP001519503"/>
    </source>
</evidence>
<accession>A0ABS5QV62</accession>
<evidence type="ECO:0000313" key="6">
    <source>
        <dbReference type="EMBL" id="MBS9337084.1"/>
    </source>
</evidence>
<name>A0ABS5QV62_9LACO</name>
<comment type="similarity">
    <text evidence="5">Belongs to the bacterial solute-binding protein 9 family.</text>
</comment>
<gene>
    <name evidence="6" type="ORF">G6R30_01210</name>
</gene>
<evidence type="ECO:0000256" key="3">
    <source>
        <dbReference type="ARBA" id="ARBA00022723"/>
    </source>
</evidence>
<dbReference type="SUPFAM" id="SSF53807">
    <property type="entry name" value="Helical backbone' metal receptor"/>
    <property type="match status" value="1"/>
</dbReference>
<dbReference type="InterPro" id="IPR050492">
    <property type="entry name" value="Bact_metal-bind_prot9"/>
</dbReference>
<dbReference type="InterPro" id="IPR006128">
    <property type="entry name" value="Lipoprotein_PsaA-like"/>
</dbReference>
<dbReference type="PANTHER" id="PTHR42953">
    <property type="entry name" value="HIGH-AFFINITY ZINC UPTAKE SYSTEM PROTEIN ZNUA-RELATED"/>
    <property type="match status" value="1"/>
</dbReference>
<reference evidence="6 7" key="1">
    <citation type="submission" date="2020-02" db="EMBL/GenBank/DDBJ databases">
        <title>Fructobacillus sp. isolated from paper mulberry of Taiwan.</title>
        <authorList>
            <person name="Lin S.-T."/>
        </authorList>
    </citation>
    <scope>NUCLEOTIDE SEQUENCE [LARGE SCALE GENOMIC DNA]</scope>
    <source>
        <strain evidence="6 7">S1-1</strain>
    </source>
</reference>
<dbReference type="InterPro" id="IPR006129">
    <property type="entry name" value="AdhesinB"/>
</dbReference>
<keyword evidence="3" id="KW-0479">Metal-binding</keyword>
<dbReference type="PRINTS" id="PR00690">
    <property type="entry name" value="ADHESNFAMILY"/>
</dbReference>
<evidence type="ECO:0000256" key="4">
    <source>
        <dbReference type="ARBA" id="ARBA00022729"/>
    </source>
</evidence>
<dbReference type="EMBL" id="JAAMFL010000002">
    <property type="protein sequence ID" value="MBS9337084.1"/>
    <property type="molecule type" value="Genomic_DNA"/>
</dbReference>
<dbReference type="Pfam" id="PF01297">
    <property type="entry name" value="ZnuA"/>
    <property type="match status" value="1"/>
</dbReference>
<organism evidence="6 7">
    <name type="scientific">Fructobacillus parabroussonetiae</name>
    <dbReference type="NCBI Taxonomy" id="2713174"/>
    <lineage>
        <taxon>Bacteria</taxon>
        <taxon>Bacillati</taxon>
        <taxon>Bacillota</taxon>
        <taxon>Bacilli</taxon>
        <taxon>Lactobacillales</taxon>
        <taxon>Lactobacillaceae</taxon>
        <taxon>Fructobacillus</taxon>
    </lineage>
</organism>
<comment type="caution">
    <text evidence="6">The sequence shown here is derived from an EMBL/GenBank/DDBJ whole genome shotgun (WGS) entry which is preliminary data.</text>
</comment>
<keyword evidence="2 5" id="KW-0813">Transport</keyword>
<proteinExistence type="inferred from homology"/>
<comment type="subcellular location">
    <subcellularLocation>
        <location evidence="1">Cell envelope</location>
    </subcellularLocation>
</comment>
<protein>
    <submittedName>
        <fullName evidence="6">Zinc ABC transporter solute-binding protein</fullName>
    </submittedName>
</protein>